<feature type="compositionally biased region" description="Polar residues" evidence="1">
    <location>
        <begin position="99"/>
        <end position="108"/>
    </location>
</feature>
<dbReference type="GO" id="GO:0003677">
    <property type="term" value="F:DNA binding"/>
    <property type="evidence" value="ECO:0007669"/>
    <property type="project" value="InterPro"/>
</dbReference>
<proteinExistence type="predicted"/>
<organism evidence="3 4">
    <name type="scientific">Nostoc sphaeroides CCNUC1</name>
    <dbReference type="NCBI Taxonomy" id="2653204"/>
    <lineage>
        <taxon>Bacteria</taxon>
        <taxon>Bacillati</taxon>
        <taxon>Cyanobacteriota</taxon>
        <taxon>Cyanophyceae</taxon>
        <taxon>Nostocales</taxon>
        <taxon>Nostocaceae</taxon>
        <taxon>Nostoc</taxon>
    </lineage>
</organism>
<feature type="domain" description="HTH cro/C1-type" evidence="2">
    <location>
        <begin position="9"/>
        <end position="72"/>
    </location>
</feature>
<evidence type="ECO:0000256" key="1">
    <source>
        <dbReference type="SAM" id="MobiDB-lite"/>
    </source>
</evidence>
<name>A0A5P8WGK4_9NOSO</name>
<dbReference type="Gene3D" id="1.10.260.40">
    <property type="entry name" value="lambda repressor-like DNA-binding domains"/>
    <property type="match status" value="1"/>
</dbReference>
<gene>
    <name evidence="3" type="ORF">GXM_09225</name>
</gene>
<dbReference type="KEGG" id="nsh:GXM_09225"/>
<keyword evidence="4" id="KW-1185">Reference proteome</keyword>
<dbReference type="RefSeq" id="WP_225892599.1">
    <property type="nucleotide sequence ID" value="NZ_CP045227.1"/>
</dbReference>
<evidence type="ECO:0000259" key="2">
    <source>
        <dbReference type="Pfam" id="PF13443"/>
    </source>
</evidence>
<sequence>MDKRMIAWRLNEIMAKKRIRNKDLAAALGIDENSVHRLRRTDEMPRLTGERLNGLCIALECQPGDLIVFIPDDDIDTTGEEQQKVKPIPVREYLKSKADNSQPQDIAA</sequence>
<dbReference type="InterPro" id="IPR001387">
    <property type="entry name" value="Cro/C1-type_HTH"/>
</dbReference>
<dbReference type="PANTHER" id="PTHR37301">
    <property type="entry name" value="DNA-BINDING PROTEIN-RELATED"/>
    <property type="match status" value="1"/>
</dbReference>
<dbReference type="SUPFAM" id="SSF47413">
    <property type="entry name" value="lambda repressor-like DNA-binding domains"/>
    <property type="match status" value="1"/>
</dbReference>
<accession>A0A5P8WGK4</accession>
<dbReference type="EMBL" id="CP045227">
    <property type="protein sequence ID" value="QFS51731.1"/>
    <property type="molecule type" value="Genomic_DNA"/>
</dbReference>
<dbReference type="PANTHER" id="PTHR37301:SF1">
    <property type="entry name" value="DNA-BINDING PROTEIN"/>
    <property type="match status" value="1"/>
</dbReference>
<dbReference type="AlphaFoldDB" id="A0A5P8WGK4"/>
<feature type="region of interest" description="Disordered" evidence="1">
    <location>
        <begin position="89"/>
        <end position="108"/>
    </location>
</feature>
<evidence type="ECO:0000313" key="4">
    <source>
        <dbReference type="Proteomes" id="UP000326678"/>
    </source>
</evidence>
<reference evidence="3 4" key="1">
    <citation type="submission" date="2019-10" db="EMBL/GenBank/DDBJ databases">
        <title>Genomic and transcriptomic insights into the perfect genentic adaptation of a filamentous nitrogen-fixing cyanobacterium to rice fields.</title>
        <authorList>
            <person name="Chen Z."/>
        </authorList>
    </citation>
    <scope>NUCLEOTIDE SEQUENCE [LARGE SCALE GENOMIC DNA]</scope>
    <source>
        <strain evidence="3">CCNUC1</strain>
    </source>
</reference>
<dbReference type="Pfam" id="PF13443">
    <property type="entry name" value="HTH_26"/>
    <property type="match status" value="1"/>
</dbReference>
<dbReference type="InterPro" id="IPR010982">
    <property type="entry name" value="Lambda_DNA-bd_dom_sf"/>
</dbReference>
<dbReference type="Proteomes" id="UP000326678">
    <property type="component" value="Chromosome Gxm2"/>
</dbReference>
<evidence type="ECO:0000313" key="3">
    <source>
        <dbReference type="EMBL" id="QFS51731.1"/>
    </source>
</evidence>
<protein>
    <submittedName>
        <fullName evidence="3">Putative transcriptional regulator</fullName>
    </submittedName>
</protein>